<dbReference type="Pfam" id="PF05327">
    <property type="entry name" value="RRN3"/>
    <property type="match status" value="1"/>
</dbReference>
<dbReference type="AlphaFoldDB" id="A0AAJ0B6G2"/>
<feature type="compositionally biased region" description="Acidic residues" evidence="2">
    <location>
        <begin position="670"/>
        <end position="682"/>
    </location>
</feature>
<evidence type="ECO:0000256" key="2">
    <source>
        <dbReference type="SAM" id="MobiDB-lite"/>
    </source>
</evidence>
<dbReference type="GO" id="GO:0005634">
    <property type="term" value="C:nucleus"/>
    <property type="evidence" value="ECO:0007669"/>
    <property type="project" value="TreeGrafter"/>
</dbReference>
<dbReference type="PANTHER" id="PTHR12790:SF0">
    <property type="entry name" value="RNA POLYMERASE I-SPECIFIC TRANSCRIPTION INITIATION FACTOR RRN3-RELATED"/>
    <property type="match status" value="1"/>
</dbReference>
<dbReference type="EMBL" id="MU839839">
    <property type="protein sequence ID" value="KAK1752417.1"/>
    <property type="molecule type" value="Genomic_DNA"/>
</dbReference>
<dbReference type="SUPFAM" id="SSF48371">
    <property type="entry name" value="ARM repeat"/>
    <property type="match status" value="1"/>
</dbReference>
<dbReference type="InterPro" id="IPR007991">
    <property type="entry name" value="RNA_pol_I_trans_ini_fac_RRN3"/>
</dbReference>
<evidence type="ECO:0000313" key="3">
    <source>
        <dbReference type="EMBL" id="KAK1752417.1"/>
    </source>
</evidence>
<reference evidence="3" key="1">
    <citation type="submission" date="2023-06" db="EMBL/GenBank/DDBJ databases">
        <title>Genome-scale phylogeny and comparative genomics of the fungal order Sordariales.</title>
        <authorList>
            <consortium name="Lawrence Berkeley National Laboratory"/>
            <person name="Hensen N."/>
            <person name="Bonometti L."/>
            <person name="Westerberg I."/>
            <person name="Brannstrom I.O."/>
            <person name="Guillou S."/>
            <person name="Cros-Aarteil S."/>
            <person name="Calhoun S."/>
            <person name="Haridas S."/>
            <person name="Kuo A."/>
            <person name="Mondo S."/>
            <person name="Pangilinan J."/>
            <person name="Riley R."/>
            <person name="Labutti K."/>
            <person name="Andreopoulos B."/>
            <person name="Lipzen A."/>
            <person name="Chen C."/>
            <person name="Yanf M."/>
            <person name="Daum C."/>
            <person name="Ng V."/>
            <person name="Clum A."/>
            <person name="Steindorff A."/>
            <person name="Ohm R."/>
            <person name="Martin F."/>
            <person name="Silar P."/>
            <person name="Natvig D."/>
            <person name="Lalanne C."/>
            <person name="Gautier V."/>
            <person name="Ament-Velasquez S.L."/>
            <person name="Kruys A."/>
            <person name="Hutchinson M.I."/>
            <person name="Powell A.J."/>
            <person name="Barry K."/>
            <person name="Miller A.N."/>
            <person name="Grigoriev I.V."/>
            <person name="Debuchy R."/>
            <person name="Gladieux P."/>
            <person name="Thoren M.H."/>
            <person name="Johannesson H."/>
        </authorList>
    </citation>
    <scope>NUCLEOTIDE SEQUENCE</scope>
    <source>
        <strain evidence="3">PSN4</strain>
    </source>
</reference>
<dbReference type="PANTHER" id="PTHR12790">
    <property type="entry name" value="TRANSCRIPTION INITIATION FACTOR IA RRN3"/>
    <property type="match status" value="1"/>
</dbReference>
<protein>
    <submittedName>
        <fullName evidence="3">RNA polymerase I-specific transcription initiation factor RRN3</fullName>
    </submittedName>
</protein>
<dbReference type="InterPro" id="IPR016024">
    <property type="entry name" value="ARM-type_fold"/>
</dbReference>
<dbReference type="Proteomes" id="UP001239445">
    <property type="component" value="Unassembled WGS sequence"/>
</dbReference>
<evidence type="ECO:0000256" key="1">
    <source>
        <dbReference type="ARBA" id="ARBA00010098"/>
    </source>
</evidence>
<dbReference type="GO" id="GO:0001042">
    <property type="term" value="F:RNA polymerase I core binding"/>
    <property type="evidence" value="ECO:0007669"/>
    <property type="project" value="TreeGrafter"/>
</dbReference>
<feature type="region of interest" description="Disordered" evidence="2">
    <location>
        <begin position="651"/>
        <end position="699"/>
    </location>
</feature>
<keyword evidence="3" id="KW-0396">Initiation factor</keyword>
<dbReference type="GO" id="GO:0001181">
    <property type="term" value="F:RNA polymerase I general transcription initiation factor activity"/>
    <property type="evidence" value="ECO:0007669"/>
    <property type="project" value="InterPro"/>
</dbReference>
<evidence type="ECO:0000313" key="4">
    <source>
        <dbReference type="Proteomes" id="UP001239445"/>
    </source>
</evidence>
<dbReference type="GO" id="GO:0006361">
    <property type="term" value="P:transcription initiation at RNA polymerase I promoter"/>
    <property type="evidence" value="ECO:0007669"/>
    <property type="project" value="InterPro"/>
</dbReference>
<keyword evidence="3" id="KW-0648">Protein biosynthesis</keyword>
<organism evidence="3 4">
    <name type="scientific">Echria macrotheca</name>
    <dbReference type="NCBI Taxonomy" id="438768"/>
    <lineage>
        <taxon>Eukaryota</taxon>
        <taxon>Fungi</taxon>
        <taxon>Dikarya</taxon>
        <taxon>Ascomycota</taxon>
        <taxon>Pezizomycotina</taxon>
        <taxon>Sordariomycetes</taxon>
        <taxon>Sordariomycetidae</taxon>
        <taxon>Sordariales</taxon>
        <taxon>Schizotheciaceae</taxon>
        <taxon>Echria</taxon>
    </lineage>
</organism>
<comment type="caution">
    <text evidence="3">The sequence shown here is derived from an EMBL/GenBank/DDBJ whole genome shotgun (WGS) entry which is preliminary data.</text>
</comment>
<proteinExistence type="inferred from homology"/>
<sequence>MTTATPTAARFDPPSEAGLSTIKPILRKRPRSSDDDDDNEPRLLSSPTKKRKTVMFNESLNMVKDISAIGLKTVEEAKRDIMTALDGHGRGDDEDYDGLKEIFDPSPAGFDETAPGEGTPPNELIVYVIALAALVPTLGRKCSGLIKSVLRCRWLERDDTFARAYIQLLAAMSSVKGPFFNRVLSMIVEKFAEGSRERGNEAQAVPGFEKVDDETKRERLHLALGYLLDLFPNGNESLVKLLKAKFPFTDESKAVHMEYIDHLLRLGKKRPELERDVMELILEQLVKLDIEMTLDLENDDDQTTRAVMRQLEISDADGDGADDESDAASIISEADDDEERAMRVALIMSKLRTMDAMMDLMFSVYAPIFEDPDSPKALETFQDLLSDFCNVILPHLKSRHTQYLLFRFAMKSRQLMELFTGTLFNIARDPKQTALTKQSAIWYLASFTARGAQVSSELVQTICKTFCDYMDSYRESYKECRGPDVRRYPVYYAYFQGLVYIFCFRWQDLIDREQLHPSLDWDDPASFFGHDLPFMPWLQPRLQENIRSRLNPLKCCSPPIVDEFAKLSFHLRLLYIYPKIEMNRKIQLSQFFGGTYATGGGIRDSGFEIDLDRGHLEPSFPFDPYQLPLSKRWLDLDKTYISWKPYAILNKPEEGDEEEEDRLTAGIRDTEDEEEEDEEDNESVVNGLGDTTEDEGGDH</sequence>
<keyword evidence="4" id="KW-1185">Reference proteome</keyword>
<gene>
    <name evidence="3" type="ORF">QBC47DRAFT_388416</name>
</gene>
<feature type="region of interest" description="Disordered" evidence="2">
    <location>
        <begin position="1"/>
        <end position="51"/>
    </location>
</feature>
<accession>A0AAJ0B6G2</accession>
<comment type="similarity">
    <text evidence="1">Belongs to the RRN3 family.</text>
</comment>
<name>A0AAJ0B6G2_9PEZI</name>
<dbReference type="GO" id="GO:0003743">
    <property type="term" value="F:translation initiation factor activity"/>
    <property type="evidence" value="ECO:0007669"/>
    <property type="project" value="UniProtKB-KW"/>
</dbReference>